<dbReference type="Proteomes" id="UP000266841">
    <property type="component" value="Unassembled WGS sequence"/>
</dbReference>
<keyword evidence="3" id="KW-1185">Reference proteome</keyword>
<gene>
    <name evidence="2" type="ORF">THAOC_28131</name>
</gene>
<comment type="caution">
    <text evidence="2">The sequence shown here is derived from an EMBL/GenBank/DDBJ whole genome shotgun (WGS) entry which is preliminary data.</text>
</comment>
<sequence>AEEASGMVPNDMVDAEYSGTGPSDAADAAYSGTASDKVDAADWRSSTLRAPIVVVPAEPTEPDRVSFSPS</sequence>
<name>K0RUP4_THAOC</name>
<dbReference type="EMBL" id="AGNL01039570">
    <property type="protein sequence ID" value="EJK52576.1"/>
    <property type="molecule type" value="Genomic_DNA"/>
</dbReference>
<proteinExistence type="predicted"/>
<feature type="region of interest" description="Disordered" evidence="1">
    <location>
        <begin position="1"/>
        <end position="33"/>
    </location>
</feature>
<protein>
    <submittedName>
        <fullName evidence="2">Uncharacterized protein</fullName>
    </submittedName>
</protein>
<evidence type="ECO:0000313" key="3">
    <source>
        <dbReference type="Proteomes" id="UP000266841"/>
    </source>
</evidence>
<evidence type="ECO:0000313" key="2">
    <source>
        <dbReference type="EMBL" id="EJK52576.1"/>
    </source>
</evidence>
<organism evidence="2 3">
    <name type="scientific">Thalassiosira oceanica</name>
    <name type="common">Marine diatom</name>
    <dbReference type="NCBI Taxonomy" id="159749"/>
    <lineage>
        <taxon>Eukaryota</taxon>
        <taxon>Sar</taxon>
        <taxon>Stramenopiles</taxon>
        <taxon>Ochrophyta</taxon>
        <taxon>Bacillariophyta</taxon>
        <taxon>Coscinodiscophyceae</taxon>
        <taxon>Thalassiosirophycidae</taxon>
        <taxon>Thalassiosirales</taxon>
        <taxon>Thalassiosiraceae</taxon>
        <taxon>Thalassiosira</taxon>
    </lineage>
</organism>
<evidence type="ECO:0000256" key="1">
    <source>
        <dbReference type="SAM" id="MobiDB-lite"/>
    </source>
</evidence>
<dbReference type="AlphaFoldDB" id="K0RUP4"/>
<accession>K0RUP4</accession>
<reference evidence="2 3" key="1">
    <citation type="journal article" date="2012" name="Genome Biol.">
        <title>Genome and low-iron response of an oceanic diatom adapted to chronic iron limitation.</title>
        <authorList>
            <person name="Lommer M."/>
            <person name="Specht M."/>
            <person name="Roy A.S."/>
            <person name="Kraemer L."/>
            <person name="Andreson R."/>
            <person name="Gutowska M.A."/>
            <person name="Wolf J."/>
            <person name="Bergner S.V."/>
            <person name="Schilhabel M.B."/>
            <person name="Klostermeier U.C."/>
            <person name="Beiko R.G."/>
            <person name="Rosenstiel P."/>
            <person name="Hippler M."/>
            <person name="Laroche J."/>
        </authorList>
    </citation>
    <scope>NUCLEOTIDE SEQUENCE [LARGE SCALE GENOMIC DNA]</scope>
    <source>
        <strain evidence="2 3">CCMP1005</strain>
    </source>
</reference>
<feature type="non-terminal residue" evidence="2">
    <location>
        <position position="1"/>
    </location>
</feature>